<proteinExistence type="inferred from homology"/>
<comment type="pathway">
    <text evidence="10">One-carbon metabolism; tetrahydrofolate interconversion.</text>
</comment>
<dbReference type="InterPro" id="IPR015422">
    <property type="entry name" value="PyrdxlP-dep_Trfase_small"/>
</dbReference>
<reference evidence="13 14" key="2">
    <citation type="submission" date="2020-03" db="EMBL/GenBank/DDBJ databases">
        <authorList>
            <person name="Ichikawa N."/>
            <person name="Kimura A."/>
            <person name="Kitahashi Y."/>
            <person name="Uohara A."/>
        </authorList>
    </citation>
    <scope>NUCLEOTIDE SEQUENCE [LARGE SCALE GENOMIC DNA]</scope>
    <source>
        <strain evidence="13 14">NBRC 108639</strain>
    </source>
</reference>
<dbReference type="GO" id="GO:0042803">
    <property type="term" value="F:protein homodimerization activity"/>
    <property type="evidence" value="ECO:0007669"/>
    <property type="project" value="UniProtKB-ARBA"/>
</dbReference>
<dbReference type="Pfam" id="PF00464">
    <property type="entry name" value="SHMT"/>
    <property type="match status" value="1"/>
</dbReference>
<evidence type="ECO:0000256" key="5">
    <source>
        <dbReference type="ARBA" id="ARBA00022490"/>
    </source>
</evidence>
<comment type="subunit">
    <text evidence="4 10">Homodimer.</text>
</comment>
<dbReference type="GO" id="GO:0030170">
    <property type="term" value="F:pyridoxal phosphate binding"/>
    <property type="evidence" value="ECO:0007669"/>
    <property type="project" value="UniProtKB-UniRule"/>
</dbReference>
<dbReference type="GO" id="GO:0019264">
    <property type="term" value="P:glycine biosynthetic process from serine"/>
    <property type="evidence" value="ECO:0007669"/>
    <property type="project" value="UniProtKB-UniRule"/>
</dbReference>
<dbReference type="InterPro" id="IPR001085">
    <property type="entry name" value="Ser_HO-MeTrfase"/>
</dbReference>
<feature type="compositionally biased region" description="Basic residues" evidence="11">
    <location>
        <begin position="468"/>
        <end position="478"/>
    </location>
</feature>
<dbReference type="InterPro" id="IPR049943">
    <property type="entry name" value="Ser_HO-MeTrfase-like"/>
</dbReference>
<evidence type="ECO:0000256" key="3">
    <source>
        <dbReference type="ARBA" id="ARBA00006376"/>
    </source>
</evidence>
<dbReference type="Gene3D" id="3.90.1150.10">
    <property type="entry name" value="Aspartate Aminotransferase, domain 1"/>
    <property type="match status" value="1"/>
</dbReference>
<feature type="modified residue" description="N6-(pyridoxal phosphate)lysine" evidence="10">
    <location>
        <position position="234"/>
    </location>
</feature>
<evidence type="ECO:0000256" key="9">
    <source>
        <dbReference type="ARBA" id="ARBA00054606"/>
    </source>
</evidence>
<dbReference type="UniPathway" id="UPA00288">
    <property type="reaction ID" value="UER01023"/>
</dbReference>
<dbReference type="GO" id="GO:0035999">
    <property type="term" value="P:tetrahydrofolate interconversion"/>
    <property type="evidence" value="ECO:0007669"/>
    <property type="project" value="UniProtKB-UniRule"/>
</dbReference>
<evidence type="ECO:0000256" key="2">
    <source>
        <dbReference type="ARBA" id="ARBA00004496"/>
    </source>
</evidence>
<dbReference type="GO" id="GO:0005829">
    <property type="term" value="C:cytosol"/>
    <property type="evidence" value="ECO:0007669"/>
    <property type="project" value="TreeGrafter"/>
</dbReference>
<dbReference type="EC" id="2.1.2.1" evidence="10"/>
<evidence type="ECO:0000256" key="1">
    <source>
        <dbReference type="ARBA" id="ARBA00001933"/>
    </source>
</evidence>
<feature type="binding site" evidence="10">
    <location>
        <position position="125"/>
    </location>
    <ligand>
        <name>(6S)-5,6,7,8-tetrahydrofolate</name>
        <dbReference type="ChEBI" id="CHEBI:57453"/>
    </ligand>
</feature>
<comment type="pathway">
    <text evidence="10">Amino-acid biosynthesis; glycine biosynthesis; glycine from L-serine: step 1/1.</text>
</comment>
<dbReference type="Gene3D" id="3.40.640.10">
    <property type="entry name" value="Type I PLP-dependent aspartate aminotransferase-like (Major domain)"/>
    <property type="match status" value="1"/>
</dbReference>
<dbReference type="CDD" id="cd00378">
    <property type="entry name" value="SHMT"/>
    <property type="match status" value="1"/>
</dbReference>
<dbReference type="GO" id="GO:0004372">
    <property type="term" value="F:glycine hydroxymethyltransferase activity"/>
    <property type="evidence" value="ECO:0007669"/>
    <property type="project" value="UniProtKB-UniRule"/>
</dbReference>
<dbReference type="HAMAP" id="MF_00051">
    <property type="entry name" value="SHMT"/>
    <property type="match status" value="1"/>
</dbReference>
<feature type="compositionally biased region" description="Basic and acidic residues" evidence="11">
    <location>
        <begin position="453"/>
        <end position="467"/>
    </location>
</feature>
<feature type="domain" description="Serine hydroxymethyltransferase-like" evidence="12">
    <location>
        <begin position="12"/>
        <end position="388"/>
    </location>
</feature>
<evidence type="ECO:0000256" key="11">
    <source>
        <dbReference type="SAM" id="MobiDB-lite"/>
    </source>
</evidence>
<dbReference type="AlphaFoldDB" id="A0A6V8KRA7"/>
<evidence type="ECO:0000256" key="4">
    <source>
        <dbReference type="ARBA" id="ARBA00011738"/>
    </source>
</evidence>
<dbReference type="InterPro" id="IPR015424">
    <property type="entry name" value="PyrdxlP-dep_Trfase"/>
</dbReference>
<feature type="compositionally biased region" description="Low complexity" evidence="11">
    <location>
        <begin position="440"/>
        <end position="451"/>
    </location>
</feature>
<reference evidence="13 14" key="1">
    <citation type="submission" date="2020-03" db="EMBL/GenBank/DDBJ databases">
        <title>Whole genome shotgun sequence of Phytohabitans houttuyneae NBRC 108639.</title>
        <authorList>
            <person name="Komaki H."/>
            <person name="Tamura T."/>
        </authorList>
    </citation>
    <scope>NUCLEOTIDE SEQUENCE [LARGE SCALE GENOMIC DNA]</scope>
    <source>
        <strain evidence="13 14">NBRC 108639</strain>
    </source>
</reference>
<comment type="catalytic activity">
    <reaction evidence="10">
        <text>(6R)-5,10-methylene-5,6,7,8-tetrahydrofolate + glycine + H2O = (6S)-5,6,7,8-tetrahydrofolate + L-serine</text>
        <dbReference type="Rhea" id="RHEA:15481"/>
        <dbReference type="ChEBI" id="CHEBI:15377"/>
        <dbReference type="ChEBI" id="CHEBI:15636"/>
        <dbReference type="ChEBI" id="CHEBI:33384"/>
        <dbReference type="ChEBI" id="CHEBI:57305"/>
        <dbReference type="ChEBI" id="CHEBI:57453"/>
        <dbReference type="EC" id="2.1.2.1"/>
    </reaction>
</comment>
<comment type="cofactor">
    <cofactor evidence="1 10">
        <name>pyridoxal 5'-phosphate</name>
        <dbReference type="ChEBI" id="CHEBI:597326"/>
    </cofactor>
</comment>
<dbReference type="SUPFAM" id="SSF53383">
    <property type="entry name" value="PLP-dependent transferases"/>
    <property type="match status" value="1"/>
</dbReference>
<dbReference type="InterPro" id="IPR039429">
    <property type="entry name" value="SHMT-like_dom"/>
</dbReference>
<dbReference type="Proteomes" id="UP000482800">
    <property type="component" value="Unassembled WGS sequence"/>
</dbReference>
<dbReference type="UniPathway" id="UPA00193"/>
<protein>
    <recommendedName>
        <fullName evidence="10">Serine hydroxymethyltransferase</fullName>
        <shortName evidence="10">SHMT</shortName>
        <shortName evidence="10">Serine methylase</shortName>
        <ecNumber evidence="10">2.1.2.1</ecNumber>
    </recommendedName>
</protein>
<comment type="subcellular location">
    <subcellularLocation>
        <location evidence="2 10">Cytoplasm</location>
    </subcellularLocation>
</comment>
<dbReference type="PANTHER" id="PTHR11680:SF35">
    <property type="entry name" value="SERINE HYDROXYMETHYLTRANSFERASE 1"/>
    <property type="match status" value="1"/>
</dbReference>
<keyword evidence="14" id="KW-1185">Reference proteome</keyword>
<evidence type="ECO:0000256" key="6">
    <source>
        <dbReference type="ARBA" id="ARBA00022563"/>
    </source>
</evidence>
<evidence type="ECO:0000256" key="7">
    <source>
        <dbReference type="ARBA" id="ARBA00022679"/>
    </source>
</evidence>
<comment type="similarity">
    <text evidence="3 10">Belongs to the SHMT family.</text>
</comment>
<keyword evidence="6 10" id="KW-0554">One-carbon metabolism</keyword>
<comment type="caution">
    <text evidence="10">Lacks conserved residue(s) required for the propagation of feature annotation.</text>
</comment>
<sequence>MSAFWGPDFSALEATDPEIAAVVLGELDRVRGGLQLIASENLTSPAVLAALGSTLTNKYAEGYPGRRYYGGCAEVDKAEEIGITRAKELFGADHANLQPHSGASANLAAYAALLQPGDTVLAMDLPHGGHLTHGSKVNFSGKWFSTVGYTVRKDNELIDYDEVRDLALAHRPKMVICGATAYPRLIDFAKFREIADEVGAYLLVDAAHFIGLVAGKAIPSPVPHADVVTFTTHKVLRGPRGGMILCRAGLAERIDKAVFPFTQGGPLMHAVAAKAVALREASLPDFQGYASQVVKNAQALAAGLAAEEMRPVSGGTDTHLALIDLRDVGVTGREAEERCDAAAITLNKNAIPYDPQKPMVASGIRVGTPSVTTQGMREAEMRQVAGLIAKAVRADPATGRRRSATSAPRSPIWCTPFRRTPDDRPGSGRAWRGGRRRRAVAAAPPAHPAGHQRGGDPRRCGDRWADPRRRRCARRGGRRGPAQRQLHTVHSGARLGRQAESPAGTAVRRRPLHHEVQRARRRPGPGRCQRLGGSGALRLGCSGGHRGLDRRPHLVAGPGLAEI</sequence>
<organism evidence="13 14">
    <name type="scientific">Phytohabitans houttuyneae</name>
    <dbReference type="NCBI Taxonomy" id="1076126"/>
    <lineage>
        <taxon>Bacteria</taxon>
        <taxon>Bacillati</taxon>
        <taxon>Actinomycetota</taxon>
        <taxon>Actinomycetes</taxon>
        <taxon>Micromonosporales</taxon>
        <taxon>Micromonosporaceae</taxon>
    </lineage>
</organism>
<name>A0A6V8KRA7_9ACTN</name>
<dbReference type="NCBIfam" id="NF000586">
    <property type="entry name" value="PRK00011.1"/>
    <property type="match status" value="1"/>
</dbReference>
<feature type="site" description="Plays an important role in substrate specificity" evidence="10">
    <location>
        <position position="233"/>
    </location>
</feature>
<evidence type="ECO:0000256" key="10">
    <source>
        <dbReference type="HAMAP-Rule" id="MF_00051"/>
    </source>
</evidence>
<accession>A0A6V8KRA7</accession>
<gene>
    <name evidence="10" type="primary">glyA</name>
    <name evidence="13" type="ORF">Phou_093380</name>
</gene>
<dbReference type="PANTHER" id="PTHR11680">
    <property type="entry name" value="SERINE HYDROXYMETHYLTRANSFERASE"/>
    <property type="match status" value="1"/>
</dbReference>
<evidence type="ECO:0000313" key="14">
    <source>
        <dbReference type="Proteomes" id="UP000482800"/>
    </source>
</evidence>
<feature type="binding site" evidence="10">
    <location>
        <begin position="129"/>
        <end position="131"/>
    </location>
    <ligand>
        <name>(6S)-5,6,7,8-tetrahydrofolate</name>
        <dbReference type="ChEBI" id="CHEBI:57453"/>
    </ligand>
</feature>
<comment type="function">
    <text evidence="9">Catalyzes the reversible interconversion of serine and glycine with tetrahydrofolate (THF) serving as the one-carbon carrier. This reaction serves as the major source of one-carbon groups required for the biosynthesis of purines, thymidylate, methionine, and other important biomolecules. Also exhibits THF-independent aldolase activity toward beta-hydroxyamino acids, producing glycine and aldehydes, via a retro-aldol mechanism. Thus, is able to catalyze the cleavage of L-allo-threonine.</text>
</comment>
<comment type="caution">
    <text evidence="13">The sequence shown here is derived from an EMBL/GenBank/DDBJ whole genome shotgun (WGS) entry which is preliminary data.</text>
</comment>
<evidence type="ECO:0000313" key="13">
    <source>
        <dbReference type="EMBL" id="GFJ85158.1"/>
    </source>
</evidence>
<keyword evidence="8 10" id="KW-0663">Pyridoxal phosphate</keyword>
<keyword evidence="7 10" id="KW-0808">Transferase</keyword>
<keyword evidence="10" id="KW-0028">Amino-acid biosynthesis</keyword>
<dbReference type="FunFam" id="3.40.640.10:FF:000001">
    <property type="entry name" value="Serine hydroxymethyltransferase"/>
    <property type="match status" value="1"/>
</dbReference>
<dbReference type="InterPro" id="IPR015421">
    <property type="entry name" value="PyrdxlP-dep_Trfase_major"/>
</dbReference>
<dbReference type="EMBL" id="BLPF01000004">
    <property type="protein sequence ID" value="GFJ85158.1"/>
    <property type="molecule type" value="Genomic_DNA"/>
</dbReference>
<evidence type="ECO:0000259" key="12">
    <source>
        <dbReference type="Pfam" id="PF00464"/>
    </source>
</evidence>
<keyword evidence="5 10" id="KW-0963">Cytoplasm</keyword>
<evidence type="ECO:0000256" key="8">
    <source>
        <dbReference type="ARBA" id="ARBA00022898"/>
    </source>
</evidence>
<feature type="region of interest" description="Disordered" evidence="11">
    <location>
        <begin position="396"/>
        <end position="531"/>
    </location>
</feature>